<evidence type="ECO:0000259" key="1">
    <source>
        <dbReference type="Pfam" id="PF06445"/>
    </source>
</evidence>
<gene>
    <name evidence="2" type="ORF">BLSS_0164</name>
</gene>
<accession>A0A087BFR2</accession>
<evidence type="ECO:0000313" key="2">
    <source>
        <dbReference type="EMBL" id="KFI69862.1"/>
    </source>
</evidence>
<reference evidence="2 3" key="1">
    <citation type="submission" date="2014-03" db="EMBL/GenBank/DDBJ databases">
        <title>Genomics of Bifidobacteria.</title>
        <authorList>
            <person name="Ventura M."/>
            <person name="Milani C."/>
            <person name="Lugli G.A."/>
        </authorList>
    </citation>
    <scope>NUCLEOTIDE SEQUENCE [LARGE SCALE GENOMIC DNA]</scope>
    <source>
        <strain evidence="2 3">LMG 21814</strain>
    </source>
</reference>
<dbReference type="InterPro" id="IPR008319">
    <property type="entry name" value="GyrI-like_CCH_Lin2189-like"/>
</dbReference>
<comment type="caution">
    <text evidence="2">The sequence shown here is derived from an EMBL/GenBank/DDBJ whole genome shotgun (WGS) entry which is preliminary data.</text>
</comment>
<dbReference type="AlphaFoldDB" id="A0A087BFR2"/>
<organism evidence="2 3">
    <name type="scientific">Bifidobacterium longum subsp. suis</name>
    <dbReference type="NCBI Taxonomy" id="1695"/>
    <lineage>
        <taxon>Bacteria</taxon>
        <taxon>Bacillati</taxon>
        <taxon>Actinomycetota</taxon>
        <taxon>Actinomycetes</taxon>
        <taxon>Bifidobacteriales</taxon>
        <taxon>Bifidobacteriaceae</taxon>
        <taxon>Bifidobacterium</taxon>
    </lineage>
</organism>
<dbReference type="InterPro" id="IPR029442">
    <property type="entry name" value="GyrI-like"/>
</dbReference>
<dbReference type="Pfam" id="PF06445">
    <property type="entry name" value="GyrI-like"/>
    <property type="match status" value="1"/>
</dbReference>
<dbReference type="Gene3D" id="3.20.80.10">
    <property type="entry name" value="Regulatory factor, effector binding domain"/>
    <property type="match status" value="1"/>
</dbReference>
<dbReference type="PIRSF" id="PIRSF031644">
    <property type="entry name" value="UCP031644"/>
    <property type="match status" value="1"/>
</dbReference>
<dbReference type="RefSeq" id="WP_032683841.1">
    <property type="nucleotide sequence ID" value="NZ_JGZA01000015.1"/>
</dbReference>
<dbReference type="InterPro" id="IPR011256">
    <property type="entry name" value="Reg_factor_effector_dom_sf"/>
</dbReference>
<dbReference type="EMBL" id="JGZA01000015">
    <property type="protein sequence ID" value="KFI69862.1"/>
    <property type="molecule type" value="Genomic_DNA"/>
</dbReference>
<evidence type="ECO:0000313" key="3">
    <source>
        <dbReference type="Proteomes" id="UP000029024"/>
    </source>
</evidence>
<dbReference type="Proteomes" id="UP000029024">
    <property type="component" value="Unassembled WGS sequence"/>
</dbReference>
<protein>
    <recommendedName>
        <fullName evidence="1">GyrI-like small molecule binding domain-containing protein</fullName>
    </recommendedName>
</protein>
<name>A0A087BFR2_BIFLN</name>
<sequence>MAFDYKKEYKDLYQPKRMPAIVTVPAMRFVAVDGVGDPNDEEGGDYAKAMQLLYGISFTIKMNKKSNNPDEHIDGYFDYTVPPLEGLWSMEKGVPGVDYTRKTDFYWTSMIRLPEFVTDEVFAWAKASFASKHPEVDINRAYLFDFDEGVVAQVMHKGPYDDEPATVTILDGYARSQGYGLDFSDARRHHEIYLSDPRRAKPENLKTIIRHPVVKVG</sequence>
<proteinExistence type="predicted"/>
<feature type="domain" description="GyrI-like small molecule binding" evidence="1">
    <location>
        <begin position="19"/>
        <end position="213"/>
    </location>
</feature>